<name>A0ABS0LFJ5_9CORY</name>
<evidence type="ECO:0000313" key="3">
    <source>
        <dbReference type="Proteomes" id="UP000615580"/>
    </source>
</evidence>
<protein>
    <submittedName>
        <fullName evidence="2">Uncharacterized protein</fullName>
    </submittedName>
</protein>
<dbReference type="EMBL" id="JADQUG010000050">
    <property type="protein sequence ID" value="MBG9354944.1"/>
    <property type="molecule type" value="Genomic_DNA"/>
</dbReference>
<evidence type="ECO:0000256" key="1">
    <source>
        <dbReference type="SAM" id="MobiDB-lite"/>
    </source>
</evidence>
<dbReference type="Proteomes" id="UP000615580">
    <property type="component" value="Unassembled WGS sequence"/>
</dbReference>
<keyword evidence="3" id="KW-1185">Reference proteome</keyword>
<organism evidence="2 3">
    <name type="scientific">Corynebacterium belfantii</name>
    <dbReference type="NCBI Taxonomy" id="2014537"/>
    <lineage>
        <taxon>Bacteria</taxon>
        <taxon>Bacillati</taxon>
        <taxon>Actinomycetota</taxon>
        <taxon>Actinomycetes</taxon>
        <taxon>Mycobacteriales</taxon>
        <taxon>Corynebacteriaceae</taxon>
        <taxon>Corynebacterium</taxon>
    </lineage>
</organism>
<evidence type="ECO:0000313" key="2">
    <source>
        <dbReference type="EMBL" id="MBG9354944.1"/>
    </source>
</evidence>
<feature type="region of interest" description="Disordered" evidence="1">
    <location>
        <begin position="1"/>
        <end position="20"/>
    </location>
</feature>
<sequence>MITLHTPTLQPGDTFTTSGRMVLDPRLTSAQVSEEINGVCCRKPSPWTS</sequence>
<dbReference type="RefSeq" id="WP_159461332.1">
    <property type="nucleotide sequence ID" value="NZ_CBCSFR010000040.1"/>
</dbReference>
<accession>A0ABS0LFJ5</accession>
<comment type="caution">
    <text evidence="2">The sequence shown here is derived from an EMBL/GenBank/DDBJ whole genome shotgun (WGS) entry which is preliminary data.</text>
</comment>
<reference evidence="2 3" key="1">
    <citation type="journal article" date="2020" name="J. Clin. Microbiol.">
        <title>Assessing the Genetic Diversity of Austrian Corynebacterium diphtheriae Clinical Isolates, 2011-2019.</title>
        <authorList>
            <person name="Schaeffer J."/>
            <person name="Huhulescu S."/>
            <person name="Stoeger A."/>
            <person name="Allerberger F."/>
            <person name="Ruppitsch W."/>
        </authorList>
    </citation>
    <scope>NUCLEOTIDE SEQUENCE [LARGE SCALE GENOMIC DNA]</scope>
    <source>
        <strain evidence="2 3">04-17</strain>
    </source>
</reference>
<proteinExistence type="predicted"/>
<gene>
    <name evidence="2" type="ORF">I4J41_10285</name>
</gene>
<feature type="compositionally biased region" description="Polar residues" evidence="1">
    <location>
        <begin position="1"/>
        <end position="19"/>
    </location>
</feature>